<comment type="subcellular location">
    <subcellularLocation>
        <location evidence="1">Membrane</location>
        <topology evidence="1">Single-pass type I membrane protein</topology>
    </subcellularLocation>
</comment>
<keyword evidence="5" id="KW-0808">Transferase</keyword>
<dbReference type="SUPFAM" id="SSF51110">
    <property type="entry name" value="alpha-D-mannose-specific plant lectins"/>
    <property type="match status" value="10"/>
</dbReference>
<evidence type="ECO:0000256" key="19">
    <source>
        <dbReference type="PROSITE-ProRule" id="PRU10141"/>
    </source>
</evidence>
<comment type="catalytic activity">
    <reaction evidence="17">
        <text>L-threonyl-[protein] + ATP = O-phospho-L-threonyl-[protein] + ADP + H(+)</text>
        <dbReference type="Rhea" id="RHEA:46608"/>
        <dbReference type="Rhea" id="RHEA-COMP:11060"/>
        <dbReference type="Rhea" id="RHEA-COMP:11605"/>
        <dbReference type="ChEBI" id="CHEBI:15378"/>
        <dbReference type="ChEBI" id="CHEBI:30013"/>
        <dbReference type="ChEBI" id="CHEBI:30616"/>
        <dbReference type="ChEBI" id="CHEBI:61977"/>
        <dbReference type="ChEBI" id="CHEBI:456216"/>
        <dbReference type="EC" id="2.7.11.1"/>
    </reaction>
</comment>
<keyword evidence="3" id="KW-0723">Serine/threonine-protein kinase</keyword>
<proteinExistence type="predicted"/>
<feature type="domain" description="Bulb-type lectin" evidence="23">
    <location>
        <begin position="512"/>
        <end position="627"/>
    </location>
</feature>
<evidence type="ECO:0000256" key="21">
    <source>
        <dbReference type="SAM" id="Phobius"/>
    </source>
</evidence>
<dbReference type="InterPro" id="IPR036426">
    <property type="entry name" value="Bulb-type_lectin_dom_sf"/>
</dbReference>
<dbReference type="GO" id="GO:0016020">
    <property type="term" value="C:membrane"/>
    <property type="evidence" value="ECO:0007669"/>
    <property type="project" value="UniProtKB-SubCell"/>
</dbReference>
<evidence type="ECO:0000256" key="18">
    <source>
        <dbReference type="ARBA" id="ARBA00048679"/>
    </source>
</evidence>
<protein>
    <recommendedName>
        <fullName evidence="2">non-specific serine/threonine protein kinase</fullName>
        <ecNumber evidence="2">2.7.11.1</ecNumber>
    </recommendedName>
</protein>
<evidence type="ECO:0000256" key="7">
    <source>
        <dbReference type="ARBA" id="ARBA00022729"/>
    </source>
</evidence>
<evidence type="ECO:0000313" key="26">
    <source>
        <dbReference type="Proteomes" id="UP000283530"/>
    </source>
</evidence>
<dbReference type="GO" id="GO:0005524">
    <property type="term" value="F:ATP binding"/>
    <property type="evidence" value="ECO:0007669"/>
    <property type="project" value="UniProtKB-UniRule"/>
</dbReference>
<dbReference type="PROSITE" id="PS00107">
    <property type="entry name" value="PROTEIN_KINASE_ATP"/>
    <property type="match status" value="1"/>
</dbReference>
<evidence type="ECO:0000256" key="16">
    <source>
        <dbReference type="ARBA" id="ARBA00023180"/>
    </source>
</evidence>
<evidence type="ECO:0000256" key="1">
    <source>
        <dbReference type="ARBA" id="ARBA00004479"/>
    </source>
</evidence>
<keyword evidence="26" id="KW-1185">Reference proteome</keyword>
<feature type="domain" description="Bulb-type lectin" evidence="23">
    <location>
        <begin position="2639"/>
        <end position="2756"/>
    </location>
</feature>
<dbReference type="InterPro" id="IPR000742">
    <property type="entry name" value="EGF"/>
</dbReference>
<dbReference type="GO" id="GO:0030246">
    <property type="term" value="F:carbohydrate binding"/>
    <property type="evidence" value="ECO:0007669"/>
    <property type="project" value="UniProtKB-KW"/>
</dbReference>
<dbReference type="GO" id="GO:0004674">
    <property type="term" value="F:protein serine/threonine kinase activity"/>
    <property type="evidence" value="ECO:0007669"/>
    <property type="project" value="UniProtKB-KW"/>
</dbReference>
<dbReference type="FunFam" id="1.10.510.10:FF:000237">
    <property type="entry name" value="G-type lectin S-receptor-like serine/threonine-protein kinase"/>
    <property type="match status" value="1"/>
</dbReference>
<dbReference type="FunFam" id="3.30.200.20:FF:000059">
    <property type="entry name" value="S-receptor-like serine/threonine-protein kinase"/>
    <property type="match status" value="1"/>
</dbReference>
<dbReference type="Pfam" id="PF01453">
    <property type="entry name" value="B_lectin"/>
    <property type="match status" value="5"/>
</dbReference>
<evidence type="ECO:0000256" key="4">
    <source>
        <dbReference type="ARBA" id="ARBA00022536"/>
    </source>
</evidence>
<dbReference type="STRING" id="337451.A0A3S3MEI8"/>
<evidence type="ECO:0000256" key="12">
    <source>
        <dbReference type="ARBA" id="ARBA00022989"/>
    </source>
</evidence>
<dbReference type="EMBL" id="QPKB01000004">
    <property type="protein sequence ID" value="RWR82175.1"/>
    <property type="molecule type" value="Genomic_DNA"/>
</dbReference>
<evidence type="ECO:0000313" key="25">
    <source>
        <dbReference type="EMBL" id="RWR82175.1"/>
    </source>
</evidence>
<feature type="compositionally biased region" description="Basic and acidic residues" evidence="20">
    <location>
        <begin position="2547"/>
        <end position="2559"/>
    </location>
</feature>
<keyword evidence="15 25" id="KW-0675">Receptor</keyword>
<evidence type="ECO:0000256" key="5">
    <source>
        <dbReference type="ARBA" id="ARBA00022679"/>
    </source>
</evidence>
<keyword evidence="12 21" id="KW-1133">Transmembrane helix</keyword>
<feature type="domain" description="Bulb-type lectin" evidence="23">
    <location>
        <begin position="138"/>
        <end position="268"/>
    </location>
</feature>
<evidence type="ECO:0000259" key="24">
    <source>
        <dbReference type="PROSITE" id="PS50948"/>
    </source>
</evidence>
<evidence type="ECO:0000259" key="23">
    <source>
        <dbReference type="PROSITE" id="PS50927"/>
    </source>
</evidence>
<comment type="catalytic activity">
    <reaction evidence="18">
        <text>L-seryl-[protein] + ATP = O-phospho-L-seryl-[protein] + ADP + H(+)</text>
        <dbReference type="Rhea" id="RHEA:17989"/>
        <dbReference type="Rhea" id="RHEA-COMP:9863"/>
        <dbReference type="Rhea" id="RHEA-COMP:11604"/>
        <dbReference type="ChEBI" id="CHEBI:15378"/>
        <dbReference type="ChEBI" id="CHEBI:29999"/>
        <dbReference type="ChEBI" id="CHEBI:30616"/>
        <dbReference type="ChEBI" id="CHEBI:83421"/>
        <dbReference type="ChEBI" id="CHEBI:456216"/>
        <dbReference type="EC" id="2.7.11.1"/>
    </reaction>
</comment>
<feature type="domain" description="Protein kinase" evidence="22">
    <location>
        <begin position="1463"/>
        <end position="1734"/>
    </location>
</feature>
<dbReference type="SMART" id="SM00181">
    <property type="entry name" value="EGF"/>
    <property type="match status" value="6"/>
</dbReference>
<evidence type="ECO:0000256" key="9">
    <source>
        <dbReference type="ARBA" id="ARBA00022741"/>
    </source>
</evidence>
<dbReference type="PANTHER" id="PTHR47976">
    <property type="entry name" value="G-TYPE LECTIN S-RECEPTOR-LIKE SERINE/THREONINE-PROTEIN KINASE SD2-5"/>
    <property type="match status" value="1"/>
</dbReference>
<keyword evidence="10 25" id="KW-0418">Kinase</keyword>
<dbReference type="SUPFAM" id="SSF56112">
    <property type="entry name" value="Protein kinase-like (PK-like)"/>
    <property type="match status" value="2"/>
</dbReference>
<dbReference type="Proteomes" id="UP000283530">
    <property type="component" value="Unassembled WGS sequence"/>
</dbReference>
<evidence type="ECO:0000256" key="2">
    <source>
        <dbReference type="ARBA" id="ARBA00012513"/>
    </source>
</evidence>
<gene>
    <name evidence="25" type="ORF">CKAN_01088700</name>
</gene>
<evidence type="ECO:0000256" key="13">
    <source>
        <dbReference type="ARBA" id="ARBA00023136"/>
    </source>
</evidence>
<dbReference type="Gene3D" id="2.90.10.10">
    <property type="entry name" value="Bulb-type lectin domain"/>
    <property type="match status" value="10"/>
</dbReference>
<evidence type="ECO:0000256" key="20">
    <source>
        <dbReference type="SAM" id="MobiDB-lite"/>
    </source>
</evidence>
<dbReference type="InterPro" id="IPR011009">
    <property type="entry name" value="Kinase-like_dom_sf"/>
</dbReference>
<keyword evidence="8 25" id="KW-0430">Lectin</keyword>
<keyword evidence="7" id="KW-0732">Signal</keyword>
<keyword evidence="6 21" id="KW-0812">Transmembrane</keyword>
<dbReference type="InterPro" id="IPR051343">
    <property type="entry name" value="G-type_lectin_kinases/EP1-like"/>
</dbReference>
<sequence>MHPSDSFSAAQSRLLNNITLNSSLSPTTNPTSWLSPSGCFAIGFYPQGTGFAVGVWLVGPSGKRVIVWTANRDDSPVSANSSLLLRSNGGLVLQSGGKDKTISDAAESASFGSMLDSGNFVLYNSDSQIIWGTFDSPTDTILGGQRLSAGKALISSGSETNQTSGRFQMVMQTDGNLVFYPTQGPTAPEDAYWASNTAGRGNNVTLNLDDNGFMYLLNTTGSNIRNLTKGFAARIQNTTTNIYHATLGVDGVFRLYLHSFERNGSTTELVLLSLPSEICDVKGFCGLNSYCIRNKTHGNCGCPQGFEFVDHSQQSLGCDRAFAVEDCIAKKEDVKYDIFKMTNTVWKNDPYAISRSLSEEGCREECLQDCHCEAALFNNQNCYKQKLPLQYWRTKWDISVTAFVKYGNGNGDPGPPDDGVKSELPSKSKKVLQKEIMISGELRKLVDSEEVDMRRLERMVKVGLWCIQDEPSLRPSMKKVVLMPEGTVEIPTPPSPTSFLATAQTRLTNINLNTALSPTTNPASWSSPSGHFAIGFYPQGTGFAVGVWLVGPSGQRIIVWTANRDDSPVSANSSLLLRSNGGLVLRSDGKDKTISDTAESAASASMLDSGNFVLYNSDSDIIWRTFDSPTDTILGGQRLSAGKALISSGSETNQTSGRFRMVMQTDGNLVFYPTQGPGGPEVAYWASNTYGQGDNVTLNLDDNGFMYLLNGTGSNILSFTQRFDAQIQSTTTDIYRATLGVDGVFRLYLYHFEKDSSSTQLMIWSSTSQFCEVKGLCGLNSYCVLNDTEPNCRCPPGFQFVDPSQQSLGCDRSFPAEDCIAKKEDVKYEMFNMSNTVWKDDPYATLTSVSQEDCRKRCLQDCRCEAAQFKDRKCFKQKLPLQYWRRKLDDSTMAFVKVSTRIGDPSTAETPRRSKKELPKEILISGELLKLVDSEEVDMKRLERMVKVGLWCIQDEPSLRPSMKKVVLMLEGTVKIPTPPSPTSFLTAQSRLLNNITLNSSLSPTTNPTLWLSPSGRFSIGFYPQGTGFAVGVWLVGPSGKRVIVWTANRDDSPVSANSSLVLRSNGGLVLQSGGKDKTISNTTESASFACMLDSGTFALYNSDSQIIWGTFDSPTDTILGGQRLSAGKHLISSGSEINQSSGRFLMAMQADGNLVLYQTIKPLTTEDAYWASNTAGRGNNVTLNLDDNGFMYLLDTTGSNILNLTKGFIARIQNTTTNIYRGTLGVDGVFRLYLHIFERNGGTTERVLLSLPTETCEVKSLCGRNSYCIGNGTHANCRCPPGFDFVDPSQQSLGCDRTFTGEDCIAKKEGVKYDIFSMTNTLWKNDPYAFKSSMSEEACREECLQDCDCEAALFNNRKCYKQKLPLQYWRRKLDDSTKAFVKFGLKPEQPCRSKKELRKEFMIVSAALVSFSFVVLAISGCLIYRNRVRSYKLLSETTNNGNESEDFAPRQFTYCELEKATDGFKEELGKGGFGTVYRGVLPKGGRVVAVKRLDREIKEGDREFRTEMRAIGRTHHRHLIGLLGFCAEGSHRLLVYEYMSNGSLANLLFTTENRPNWNNRMRIAMEIAKAILYLHDDCETPIIHCDIKPQNILLDDSYHAKISDFGLAKLMKQDQTKTFTGIRGTRGYVAPEWHKNLPVTLKADVYSFGIVLLEIISCRRNVEIDAEDEEKILSYWVYDCFEAGKLHKLVNFHEEVDKKSLEEMVKVGLWCIQDKPSLRPSIKRVVMMLEGTIDIPPPPPPSSFVNESMVMAFVKYGNGNGDPGTIGDGMKPEGPELPSKRKKQLRKEIIIVSAGLVSCSIVVLAISCFLIYRHTIWSYELLSETKKNGDESEDFAPWPFANDKLEKATDGFKELGTLPKGGRVVAVKRLDRVVEEGDRELRMEMRAIGRTYHRNLVRLLGRNGGTTERVLLSLHTEICEVKSLCGRNSYCIGNGTHANCHCPPGFDFVDPSQQSLGCDRTFTGEDCIAKEEDVKYDIFRMTNTEWKNDPYAILSSLSEDECLQDCHCEAALFNDQNCYKQKLPLQYWRTKSDISVTAFVKYGDGNGDPGPPDDGVKPELPRKSKKELRKEIMISGELRKLVDSKEVDMRRLERMVKVGLWCIQDEPSLRPSMKKVVLMLEGTVEIPTPPSPTSFLTAQSRLLNNITLNSSLSPTTNTTSWLSPSGRFAIGFYPQGTGFAVGVWLVGPSGKRVIVWTANRDDSPVSANSSLLLRSNGGLVLQSGGKDKTISDAAESASFASMLDSGNFVLYNSDSQIIWGTFDSPTDTILGGQRLLAGKALISSGSETNQTSGRFQMVMQTDGNLVFYPTQGPTAPEDSYWASGTNGRGNNVTLNLDDNGFMYLLNTTGSNIRDLTKGFDARIQNTTTNIYHATLGVDGVFRLYLHSFERNGSTTELVLLSLPSEICDVKGFCGLNSNCNGNKTHGNCDCPQGFEFVDHSQQSLGCDRAFTVEDCIAKKEDVKYDIFKMTNTEWKNDPYAISPLLSEEGCREECLQDCHCEAALFKDQNCYKQKLPLQYWRTKSDISATAFVKYGNGNGDPGPPDDGVKPELPSKSKKELPKEIMISGELRKLVDSEEVDMKRLERMVKVGLWCIQDEPSLRPSMKKVVLMLEGTVEIPTPPSPTSFLATAQTRLTNINLNTALSPTTNPTSWPSPSGHFAIGFYPQGTGFAVGVWLVGPSGERIIVWTANRDDSPVSANSSLLLISNGGLVLRSDGKDKTISDTAESASSASMLDSGNFVLYNSDSDIIWRTFDSPTDTILGGQRLSAGKALISSGSETNQTSGRFRMVMQTDGNLVFYPTQGPGGPEVAYWASNTYGQGDNVTLNLDDNGFMYLLNGTGSNISNLTQGFDAQIQSTTTNIYRATLGVDGVFRLYLYRFEKDGSSTQSMIWSSTAQFCEVKGFCGLNSYCVLNDTQPNCRCPPSFEFVDPSQQSLGCDRSFTAEDCIPKEEVKHDMFKMSNTVWRDDPYAISPSVSEEGCRKECLQDCRCEAALFKDQSCYKQKLPLQYWRRKLDDSTVAFVKVSTRTRDPGTAETPSRNKKKLQKEILMSGELRKLVDSEEVDMKRLERMVKVGLWCIQDEPSLRPSMKKVVLMLEGTVKIPTPPSPTSFLSAI</sequence>
<feature type="transmembrane region" description="Helical" evidence="21">
    <location>
        <begin position="1402"/>
        <end position="1425"/>
    </location>
</feature>
<evidence type="ECO:0000256" key="17">
    <source>
        <dbReference type="ARBA" id="ARBA00047899"/>
    </source>
</evidence>
<dbReference type="InterPro" id="IPR001480">
    <property type="entry name" value="Bulb-type_lectin_dom"/>
</dbReference>
<evidence type="ECO:0000256" key="3">
    <source>
        <dbReference type="ARBA" id="ARBA00022527"/>
    </source>
</evidence>
<dbReference type="Gene3D" id="1.10.510.10">
    <property type="entry name" value="Transferase(Phosphotransferase) domain 1"/>
    <property type="match status" value="2"/>
</dbReference>
<dbReference type="PROSITE" id="PS00108">
    <property type="entry name" value="PROTEIN_KINASE_ST"/>
    <property type="match status" value="1"/>
</dbReference>
<dbReference type="SMART" id="SM00220">
    <property type="entry name" value="S_TKc"/>
    <property type="match status" value="1"/>
</dbReference>
<accession>A0A3S3MEI8</accession>
<feature type="domain" description="Bulb-type lectin" evidence="23">
    <location>
        <begin position="2267"/>
        <end position="2397"/>
    </location>
</feature>
<evidence type="ECO:0000256" key="11">
    <source>
        <dbReference type="ARBA" id="ARBA00022840"/>
    </source>
</evidence>
<feature type="transmembrane region" description="Helical" evidence="21">
    <location>
        <begin position="1790"/>
        <end position="1813"/>
    </location>
</feature>
<dbReference type="Gene3D" id="3.30.200.20">
    <property type="entry name" value="Phosphorylase Kinase, domain 1"/>
    <property type="match status" value="2"/>
</dbReference>
<feature type="domain" description="Bulb-type lectin" evidence="23">
    <location>
        <begin position="15"/>
        <end position="135"/>
    </location>
</feature>
<keyword evidence="9 19" id="KW-0547">Nucleotide-binding</keyword>
<evidence type="ECO:0000259" key="22">
    <source>
        <dbReference type="PROSITE" id="PS50011"/>
    </source>
</evidence>
<evidence type="ECO:0000256" key="8">
    <source>
        <dbReference type="ARBA" id="ARBA00022734"/>
    </source>
</evidence>
<dbReference type="SMART" id="SM00108">
    <property type="entry name" value="B_lectin"/>
    <property type="match status" value="9"/>
</dbReference>
<keyword evidence="13 21" id="KW-0472">Membrane</keyword>
<organism evidence="25 26">
    <name type="scientific">Cinnamomum micranthum f. kanehirae</name>
    <dbReference type="NCBI Taxonomy" id="337451"/>
    <lineage>
        <taxon>Eukaryota</taxon>
        <taxon>Viridiplantae</taxon>
        <taxon>Streptophyta</taxon>
        <taxon>Embryophyta</taxon>
        <taxon>Tracheophyta</taxon>
        <taxon>Spermatophyta</taxon>
        <taxon>Magnoliopsida</taxon>
        <taxon>Magnoliidae</taxon>
        <taxon>Laurales</taxon>
        <taxon>Lauraceae</taxon>
        <taxon>Cinnamomum</taxon>
    </lineage>
</organism>
<dbReference type="PROSITE" id="PS50927">
    <property type="entry name" value="BULB_LECTIN"/>
    <property type="match status" value="9"/>
</dbReference>
<keyword evidence="4" id="KW-0245">EGF-like domain</keyword>
<dbReference type="OrthoDB" id="1668230at2759"/>
<keyword evidence="14" id="KW-1015">Disulfide bond</keyword>
<dbReference type="FunFam" id="2.90.10.10:FF:000026">
    <property type="entry name" value="Serine/threonine-protein kinase"/>
    <property type="match status" value="5"/>
</dbReference>
<dbReference type="PANTHER" id="PTHR47976:SF7">
    <property type="entry name" value="RECEPTOR-LIKE SERINE_THREONINE-PROTEIN KINASE"/>
    <property type="match status" value="1"/>
</dbReference>
<evidence type="ECO:0000256" key="10">
    <source>
        <dbReference type="ARBA" id="ARBA00022777"/>
    </source>
</evidence>
<keyword evidence="16" id="KW-0325">Glycoprotein</keyword>
<dbReference type="InterPro" id="IPR000719">
    <property type="entry name" value="Prot_kinase_dom"/>
</dbReference>
<feature type="compositionally biased region" description="Basic and acidic residues" evidence="20">
    <location>
        <begin position="2055"/>
        <end position="2065"/>
    </location>
</feature>
<feature type="domain" description="Bulb-type lectin" evidence="23">
    <location>
        <begin position="995"/>
        <end position="1113"/>
    </location>
</feature>
<evidence type="ECO:0000256" key="6">
    <source>
        <dbReference type="ARBA" id="ARBA00022692"/>
    </source>
</evidence>
<name>A0A3S3MEI8_9MAGN</name>
<comment type="caution">
    <text evidence="25">The sequence shown here is derived from an EMBL/GenBank/DDBJ whole genome shotgun (WGS) entry which is preliminary data.</text>
</comment>
<feature type="region of interest" description="Disordered" evidence="20">
    <location>
        <begin position="2535"/>
        <end position="2559"/>
    </location>
</feature>
<feature type="domain" description="Bulb-type lectin" evidence="23">
    <location>
        <begin position="2759"/>
        <end position="2889"/>
    </location>
</feature>
<dbReference type="CDD" id="cd14066">
    <property type="entry name" value="STKc_IRAK"/>
    <property type="match status" value="1"/>
</dbReference>
<keyword evidence="11 19" id="KW-0067">ATP-binding</keyword>
<evidence type="ECO:0000256" key="15">
    <source>
        <dbReference type="ARBA" id="ARBA00023170"/>
    </source>
</evidence>
<reference evidence="25 26" key="1">
    <citation type="journal article" date="2019" name="Nat. Plants">
        <title>Stout camphor tree genome fills gaps in understanding of flowering plant genome evolution.</title>
        <authorList>
            <person name="Chaw S.M."/>
            <person name="Liu Y.C."/>
            <person name="Wu Y.W."/>
            <person name="Wang H.Y."/>
            <person name="Lin C.I."/>
            <person name="Wu C.S."/>
            <person name="Ke H.M."/>
            <person name="Chang L.Y."/>
            <person name="Hsu C.Y."/>
            <person name="Yang H.T."/>
            <person name="Sudianto E."/>
            <person name="Hsu M.H."/>
            <person name="Wu K.P."/>
            <person name="Wang L.N."/>
            <person name="Leebens-Mack J.H."/>
            <person name="Tsai I.J."/>
        </authorList>
    </citation>
    <scope>NUCLEOTIDE SEQUENCE [LARGE SCALE GENOMIC DNA]</scope>
    <source>
        <strain evidence="26">cv. Chaw 1501</strain>
        <tissue evidence="25">Young leaves</tissue>
    </source>
</reference>
<dbReference type="PROSITE" id="PS50948">
    <property type="entry name" value="PAN"/>
    <property type="match status" value="1"/>
</dbReference>
<evidence type="ECO:0000256" key="14">
    <source>
        <dbReference type="ARBA" id="ARBA00023157"/>
    </source>
</evidence>
<dbReference type="InterPro" id="IPR003609">
    <property type="entry name" value="Pan_app"/>
</dbReference>
<dbReference type="PROSITE" id="PS50011">
    <property type="entry name" value="PROTEIN_KINASE_DOM"/>
    <property type="match status" value="1"/>
</dbReference>
<dbReference type="InterPro" id="IPR008271">
    <property type="entry name" value="Ser/Thr_kinase_AS"/>
</dbReference>
<dbReference type="Pfam" id="PF00069">
    <property type="entry name" value="Pkinase"/>
    <property type="match status" value="1"/>
</dbReference>
<feature type="domain" description="Bulb-type lectin" evidence="23">
    <location>
        <begin position="2144"/>
        <end position="2264"/>
    </location>
</feature>
<dbReference type="EC" id="2.7.11.1" evidence="2"/>
<feature type="domain" description="Apple" evidence="24">
    <location>
        <begin position="819"/>
        <end position="900"/>
    </location>
</feature>
<dbReference type="InterPro" id="IPR017441">
    <property type="entry name" value="Protein_kinase_ATP_BS"/>
</dbReference>
<feature type="region of interest" description="Disordered" evidence="20">
    <location>
        <begin position="2043"/>
        <end position="2065"/>
    </location>
</feature>
<dbReference type="SMART" id="SM00473">
    <property type="entry name" value="PAN_AP"/>
    <property type="match status" value="5"/>
</dbReference>
<feature type="domain" description="Bulb-type lectin" evidence="23">
    <location>
        <begin position="630"/>
        <end position="760"/>
    </location>
</feature>
<feature type="binding site" evidence="19">
    <location>
        <position position="1492"/>
    </location>
    <ligand>
        <name>ATP</name>
        <dbReference type="ChEBI" id="CHEBI:30616"/>
    </ligand>
</feature>